<evidence type="ECO:0000313" key="3">
    <source>
        <dbReference type="Proteomes" id="UP000054383"/>
    </source>
</evidence>
<gene>
    <name evidence="2" type="ORF">PISL3812_02762</name>
</gene>
<dbReference type="Proteomes" id="UP000054383">
    <property type="component" value="Unassembled WGS sequence"/>
</dbReference>
<dbReference type="InterPro" id="IPR019410">
    <property type="entry name" value="Methyltransf_16"/>
</dbReference>
<feature type="region of interest" description="Disordered" evidence="1">
    <location>
        <begin position="1"/>
        <end position="49"/>
    </location>
</feature>
<evidence type="ECO:0000313" key="2">
    <source>
        <dbReference type="EMBL" id="CRG85740.1"/>
    </source>
</evidence>
<dbReference type="GO" id="GO:0005737">
    <property type="term" value="C:cytoplasm"/>
    <property type="evidence" value="ECO:0007669"/>
    <property type="project" value="TreeGrafter"/>
</dbReference>
<dbReference type="EMBL" id="CVMT01000002">
    <property type="protein sequence ID" value="CRG85740.1"/>
    <property type="molecule type" value="Genomic_DNA"/>
</dbReference>
<name>A0A0U1LT40_TALIS</name>
<dbReference type="OrthoDB" id="2106152at2759"/>
<proteinExistence type="predicted"/>
<dbReference type="OMA" id="RARWCIV"/>
<evidence type="ECO:0000256" key="1">
    <source>
        <dbReference type="SAM" id="MobiDB-lite"/>
    </source>
</evidence>
<dbReference type="SUPFAM" id="SSF53335">
    <property type="entry name" value="S-adenosyl-L-methionine-dependent methyltransferases"/>
    <property type="match status" value="1"/>
</dbReference>
<dbReference type="PANTHER" id="PTHR14614:SF104">
    <property type="entry name" value="N-METHYLTRANSFERASE, PUTATIVE (AFU_ORTHOLOGUE AFUA_1G17750)-RELATED"/>
    <property type="match status" value="1"/>
</dbReference>
<accession>A0A0U1LT40</accession>
<dbReference type="Gene3D" id="3.40.50.150">
    <property type="entry name" value="Vaccinia Virus protein VP39"/>
    <property type="match status" value="1"/>
</dbReference>
<feature type="compositionally biased region" description="Basic residues" evidence="1">
    <location>
        <begin position="1"/>
        <end position="14"/>
    </location>
</feature>
<dbReference type="GO" id="GO:0008757">
    <property type="term" value="F:S-adenosylmethionine-dependent methyltransferase activity"/>
    <property type="evidence" value="ECO:0007669"/>
    <property type="project" value="UniProtKB-ARBA"/>
</dbReference>
<dbReference type="PANTHER" id="PTHR14614">
    <property type="entry name" value="HEPATOCELLULAR CARCINOMA-ASSOCIATED ANTIGEN"/>
    <property type="match status" value="1"/>
</dbReference>
<feature type="compositionally biased region" description="Low complexity" evidence="1">
    <location>
        <begin position="15"/>
        <end position="27"/>
    </location>
</feature>
<keyword evidence="3" id="KW-1185">Reference proteome</keyword>
<dbReference type="InterPro" id="IPR029063">
    <property type="entry name" value="SAM-dependent_MTases_sf"/>
</dbReference>
<sequence length="365" mass="40508">MPHLRLRPLPRKSKSTQNSSPENNNPPTTRPGIGTDGFTDKKDDDEQYDDYDDAEDIFSAFLPHLLPDDAPQFHGDPGQLLQYRSPLYGDLTVMVPQYPEKWKGTSIAGQSKEGGGIINDVEESRKLFAHMLWSSAMVVAEKLEDAATIITSGEKLSGDDLDRASWSVQGHTVLELGAGAGLPSVISALSSASHVTITDHPSSPAFLGAIEYNIRANVPSWQRESIVSTPHEWGALDSQFARDNKGRFSRIIAADCLWMIDQHENLARTLQWFLDSSRGRAWVVAGLHTGRAVVAHFFEMAVTLGLEIEGIYECDINNTDEDQGERRREWAAVREDEGLENRKRWCVVAVLKRARLDVGNADVSQ</sequence>
<organism evidence="2 3">
    <name type="scientific">Talaromyces islandicus</name>
    <name type="common">Penicillium islandicum</name>
    <dbReference type="NCBI Taxonomy" id="28573"/>
    <lineage>
        <taxon>Eukaryota</taxon>
        <taxon>Fungi</taxon>
        <taxon>Dikarya</taxon>
        <taxon>Ascomycota</taxon>
        <taxon>Pezizomycotina</taxon>
        <taxon>Eurotiomycetes</taxon>
        <taxon>Eurotiomycetidae</taxon>
        <taxon>Eurotiales</taxon>
        <taxon>Trichocomaceae</taxon>
        <taxon>Talaromyces</taxon>
        <taxon>Talaromyces sect. Islandici</taxon>
    </lineage>
</organism>
<protein>
    <recommendedName>
        <fullName evidence="4">Nicotinamide N-methyltransferase</fullName>
    </recommendedName>
</protein>
<dbReference type="Pfam" id="PF10294">
    <property type="entry name" value="Methyltransf_16"/>
    <property type="match status" value="1"/>
</dbReference>
<dbReference type="AlphaFoldDB" id="A0A0U1LT40"/>
<evidence type="ECO:0008006" key="4">
    <source>
        <dbReference type="Google" id="ProtNLM"/>
    </source>
</evidence>
<reference evidence="2 3" key="1">
    <citation type="submission" date="2015-04" db="EMBL/GenBank/DDBJ databases">
        <authorList>
            <person name="Syromyatnikov M.Y."/>
            <person name="Popov V.N."/>
        </authorList>
    </citation>
    <scope>NUCLEOTIDE SEQUENCE [LARGE SCALE GENOMIC DNA]</scope>
    <source>
        <strain evidence="2">WF-38-12</strain>
    </source>
</reference>